<dbReference type="OrthoDB" id="5471817at2759"/>
<reference evidence="3 4" key="1">
    <citation type="submission" date="2017-04" db="EMBL/GenBank/DDBJ databases">
        <title>Draft genome sequence of Tuber borchii Vittad., a whitish edible truffle.</title>
        <authorList>
            <consortium name="DOE Joint Genome Institute"/>
            <person name="Murat C."/>
            <person name="Kuo A."/>
            <person name="Barry K.W."/>
            <person name="Clum A."/>
            <person name="Dockter R.B."/>
            <person name="Fauchery L."/>
            <person name="Iotti M."/>
            <person name="Kohler A."/>
            <person name="Labutti K."/>
            <person name="Lindquist E.A."/>
            <person name="Lipzen A."/>
            <person name="Ohm R.A."/>
            <person name="Wang M."/>
            <person name="Grigoriev I.V."/>
            <person name="Zambonelli A."/>
            <person name="Martin F.M."/>
        </authorList>
    </citation>
    <scope>NUCLEOTIDE SEQUENCE [LARGE SCALE GENOMIC DNA]</scope>
    <source>
        <strain evidence="3 4">Tbo3840</strain>
    </source>
</reference>
<feature type="region of interest" description="Disordered" evidence="1">
    <location>
        <begin position="319"/>
        <end position="399"/>
    </location>
</feature>
<evidence type="ECO:0000313" key="3">
    <source>
        <dbReference type="EMBL" id="PUU75900.1"/>
    </source>
</evidence>
<dbReference type="AlphaFoldDB" id="A0A2T6ZK77"/>
<feature type="compositionally biased region" description="Polar residues" evidence="1">
    <location>
        <begin position="389"/>
        <end position="399"/>
    </location>
</feature>
<dbReference type="Proteomes" id="UP000244722">
    <property type="component" value="Unassembled WGS sequence"/>
</dbReference>
<accession>A0A2T6ZK77</accession>
<dbReference type="Pfam" id="PF20149">
    <property type="entry name" value="DUF6532"/>
    <property type="match status" value="1"/>
</dbReference>
<feature type="compositionally biased region" description="Basic and acidic residues" evidence="1">
    <location>
        <begin position="353"/>
        <end position="369"/>
    </location>
</feature>
<proteinExistence type="predicted"/>
<evidence type="ECO:0000313" key="4">
    <source>
        <dbReference type="Proteomes" id="UP000244722"/>
    </source>
</evidence>
<organism evidence="3 4">
    <name type="scientific">Tuber borchii</name>
    <name type="common">White truffle</name>
    <dbReference type="NCBI Taxonomy" id="42251"/>
    <lineage>
        <taxon>Eukaryota</taxon>
        <taxon>Fungi</taxon>
        <taxon>Dikarya</taxon>
        <taxon>Ascomycota</taxon>
        <taxon>Pezizomycotina</taxon>
        <taxon>Pezizomycetes</taxon>
        <taxon>Pezizales</taxon>
        <taxon>Tuberaceae</taxon>
        <taxon>Tuber</taxon>
    </lineage>
</organism>
<sequence length="470" mass="52426">MAQMDRATFDYLRIAGRNSCPADPVARVRIIPGRAYTPPAFPSSSTARYSSPLGIPSTTTSGVRSSSPPTSELTTPQPGRIRGVTNSRRNTVTGVEGEIVVVAKYLMLQYTLFVDPLPDPVTLTSAVQGVWSRAQDEIADAGNIEASEKSLDLIRQKHSAVRGQFVYYIKNNIKKLYELGGDPTAIARRVEYLLEGDRFMCPSDGYEEITFQFLAPQIADAIYECINETIVCLTCAILCHTLQVWRTGALLDPPESKSEAVRDLFLRQRNTWWGFPRATQELMLRNLRETIMDKVNQENRVLKERREGFADNHEAVYTELERQLSSRNPRRPAAREPTPINTGARGLVGRLESQLERELSSQEPRRAAAREPTPINTDGRVLEGHQESQDASQESAKSFDFSQSDFARALRGLDAESVTFDNSLDLTLEQEQESAANPELASRLSLNLDDFQEDQAAAGENVRQNGDEVI</sequence>
<comment type="caution">
    <text evidence="3">The sequence shown here is derived from an EMBL/GenBank/DDBJ whole genome shotgun (WGS) entry which is preliminary data.</text>
</comment>
<feature type="region of interest" description="Disordered" evidence="1">
    <location>
        <begin position="41"/>
        <end position="77"/>
    </location>
</feature>
<dbReference type="EMBL" id="NESQ01000209">
    <property type="protein sequence ID" value="PUU75900.1"/>
    <property type="molecule type" value="Genomic_DNA"/>
</dbReference>
<evidence type="ECO:0000256" key="1">
    <source>
        <dbReference type="SAM" id="MobiDB-lite"/>
    </source>
</evidence>
<feature type="compositionally biased region" description="Low complexity" evidence="1">
    <location>
        <begin position="65"/>
        <end position="77"/>
    </location>
</feature>
<gene>
    <name evidence="3" type="ORF">B9Z19DRAFT_1130513</name>
</gene>
<protein>
    <recommendedName>
        <fullName evidence="2">DUF6532 domain-containing protein</fullName>
    </recommendedName>
</protein>
<name>A0A2T6ZK77_TUBBO</name>
<dbReference type="InterPro" id="IPR045341">
    <property type="entry name" value="DUF6532"/>
</dbReference>
<feature type="region of interest" description="Disordered" evidence="1">
    <location>
        <begin position="429"/>
        <end position="470"/>
    </location>
</feature>
<feature type="domain" description="DUF6532" evidence="2">
    <location>
        <begin position="104"/>
        <end position="225"/>
    </location>
</feature>
<keyword evidence="4" id="KW-1185">Reference proteome</keyword>
<evidence type="ECO:0000259" key="2">
    <source>
        <dbReference type="Pfam" id="PF20149"/>
    </source>
</evidence>